<dbReference type="EMBL" id="CR382124">
    <property type="protein sequence ID" value="CAH00887.1"/>
    <property type="molecule type" value="Genomic_DNA"/>
</dbReference>
<dbReference type="GO" id="GO:0015631">
    <property type="term" value="F:tubulin binding"/>
    <property type="evidence" value="ECO:0007669"/>
    <property type="project" value="TreeGrafter"/>
</dbReference>
<feature type="compositionally biased region" description="Polar residues" evidence="2">
    <location>
        <begin position="349"/>
        <end position="364"/>
    </location>
</feature>
<dbReference type="PaxDb" id="284590-Q6CQJ8"/>
<dbReference type="eggNOG" id="ENOG502QRR7">
    <property type="taxonomic scope" value="Eukaryota"/>
</dbReference>
<dbReference type="GO" id="GO:0005938">
    <property type="term" value="C:cell cortex"/>
    <property type="evidence" value="ECO:0007669"/>
    <property type="project" value="InterPro"/>
</dbReference>
<feature type="region of interest" description="Disordered" evidence="2">
    <location>
        <begin position="2224"/>
        <end position="2263"/>
    </location>
</feature>
<proteinExistence type="predicted"/>
<dbReference type="GO" id="GO:0000226">
    <property type="term" value="P:microtubule cytoskeleton organization"/>
    <property type="evidence" value="ECO:0007669"/>
    <property type="project" value="TreeGrafter"/>
</dbReference>
<accession>Q6CQJ8</accession>
<dbReference type="FunCoup" id="Q6CQJ8">
    <property type="interactions" value="224"/>
</dbReference>
<dbReference type="InterPro" id="IPR024774">
    <property type="entry name" value="PH_dom-Mcp5-type"/>
</dbReference>
<evidence type="ECO:0000313" key="4">
    <source>
        <dbReference type="EMBL" id="CAH00887.1"/>
    </source>
</evidence>
<evidence type="ECO:0000259" key="3">
    <source>
        <dbReference type="Pfam" id="PF12814"/>
    </source>
</evidence>
<keyword evidence="5" id="KW-1185">Reference proteome</keyword>
<evidence type="ECO:0000256" key="2">
    <source>
        <dbReference type="SAM" id="MobiDB-lite"/>
    </source>
</evidence>
<dbReference type="Pfam" id="PF12814">
    <property type="entry name" value="Mcp5_PH"/>
    <property type="match status" value="1"/>
</dbReference>
<feature type="region of interest" description="Disordered" evidence="2">
    <location>
        <begin position="323"/>
        <end position="364"/>
    </location>
</feature>
<dbReference type="GO" id="GO:0032065">
    <property type="term" value="P:maintenance of protein location in cell cortex"/>
    <property type="evidence" value="ECO:0007669"/>
    <property type="project" value="InterPro"/>
</dbReference>
<evidence type="ECO:0000313" key="5">
    <source>
        <dbReference type="Proteomes" id="UP000000598"/>
    </source>
</evidence>
<dbReference type="SUPFAM" id="SSF50729">
    <property type="entry name" value="PH domain-like"/>
    <property type="match status" value="1"/>
</dbReference>
<feature type="compositionally biased region" description="Basic and acidic residues" evidence="2">
    <location>
        <begin position="246"/>
        <end position="260"/>
    </location>
</feature>
<feature type="compositionally biased region" description="Low complexity" evidence="2">
    <location>
        <begin position="2228"/>
        <end position="2260"/>
    </location>
</feature>
<feature type="coiled-coil region" evidence="1">
    <location>
        <begin position="88"/>
        <end position="245"/>
    </location>
</feature>
<feature type="region of interest" description="Disordered" evidence="2">
    <location>
        <begin position="2432"/>
        <end position="2456"/>
    </location>
</feature>
<evidence type="ECO:0000256" key="1">
    <source>
        <dbReference type="SAM" id="Coils"/>
    </source>
</evidence>
<dbReference type="PANTHER" id="PTHR28190:SF1">
    <property type="entry name" value="NUCLEAR MIGRATION PROTEIN NUM1"/>
    <property type="match status" value="1"/>
</dbReference>
<feature type="compositionally biased region" description="Low complexity" evidence="2">
    <location>
        <begin position="2439"/>
        <end position="2456"/>
    </location>
</feature>
<dbReference type="Proteomes" id="UP000000598">
    <property type="component" value="Chromosome D"/>
</dbReference>
<dbReference type="CDD" id="cd13365">
    <property type="entry name" value="PH_PLC_plant-like"/>
    <property type="match status" value="1"/>
</dbReference>
<feature type="region of interest" description="Disordered" evidence="2">
    <location>
        <begin position="24"/>
        <end position="50"/>
    </location>
</feature>
<feature type="region of interest" description="Disordered" evidence="2">
    <location>
        <begin position="2092"/>
        <end position="2115"/>
    </location>
</feature>
<feature type="compositionally biased region" description="Acidic residues" evidence="2">
    <location>
        <begin position="2096"/>
        <end position="2115"/>
    </location>
</feature>
<feature type="compositionally biased region" description="Polar residues" evidence="2">
    <location>
        <begin position="37"/>
        <end position="50"/>
    </location>
</feature>
<dbReference type="GO" id="GO:0005543">
    <property type="term" value="F:phospholipid binding"/>
    <property type="evidence" value="ECO:0007669"/>
    <property type="project" value="InterPro"/>
</dbReference>
<dbReference type="HOGENOM" id="CLU_000674_0_0_1"/>
<dbReference type="GO" id="GO:0005739">
    <property type="term" value="C:mitochondrion"/>
    <property type="evidence" value="ECO:0007669"/>
    <property type="project" value="TreeGrafter"/>
</dbReference>
<reference evidence="4 5" key="1">
    <citation type="journal article" date="2004" name="Nature">
        <title>Genome evolution in yeasts.</title>
        <authorList>
            <consortium name="Genolevures"/>
            <person name="Dujon B."/>
            <person name="Sherman D."/>
            <person name="Fischer G."/>
            <person name="Durrens P."/>
            <person name="Casaregola S."/>
            <person name="Lafontaine I."/>
            <person name="de Montigny J."/>
            <person name="Marck C."/>
            <person name="Neuveglise C."/>
            <person name="Talla E."/>
            <person name="Goffard N."/>
            <person name="Frangeul L."/>
            <person name="Aigle M."/>
            <person name="Anthouard V."/>
            <person name="Babour A."/>
            <person name="Barbe V."/>
            <person name="Barnay S."/>
            <person name="Blanchin S."/>
            <person name="Beckerich J.M."/>
            <person name="Beyne E."/>
            <person name="Bleykasten C."/>
            <person name="Boisrame A."/>
            <person name="Boyer J."/>
            <person name="Cattolico L."/>
            <person name="Confanioleri F."/>
            <person name="de Daruvar A."/>
            <person name="Despons L."/>
            <person name="Fabre E."/>
            <person name="Fairhead C."/>
            <person name="Ferry-Dumazet H."/>
            <person name="Groppi A."/>
            <person name="Hantraye F."/>
            <person name="Hennequin C."/>
            <person name="Jauniaux N."/>
            <person name="Joyet P."/>
            <person name="Kachouri R."/>
            <person name="Kerrest A."/>
            <person name="Koszul R."/>
            <person name="Lemaire M."/>
            <person name="Lesur I."/>
            <person name="Ma L."/>
            <person name="Muller H."/>
            <person name="Nicaud J.M."/>
            <person name="Nikolski M."/>
            <person name="Oztas S."/>
            <person name="Ozier-Kalogeropoulos O."/>
            <person name="Pellenz S."/>
            <person name="Potier S."/>
            <person name="Richard G.F."/>
            <person name="Straub M.L."/>
            <person name="Suleau A."/>
            <person name="Swennene D."/>
            <person name="Tekaia F."/>
            <person name="Wesolowski-Louvel M."/>
            <person name="Westhof E."/>
            <person name="Wirth B."/>
            <person name="Zeniou-Meyer M."/>
            <person name="Zivanovic I."/>
            <person name="Bolotin-Fukuhara M."/>
            <person name="Thierry A."/>
            <person name="Bouchier C."/>
            <person name="Caudron B."/>
            <person name="Scarpelli C."/>
            <person name="Gaillardin C."/>
            <person name="Weissenbach J."/>
            <person name="Wincker P."/>
            <person name="Souciet J.L."/>
        </authorList>
    </citation>
    <scope>NUCLEOTIDE SEQUENCE [LARGE SCALE GENOMIC DNA]</scope>
    <source>
        <strain evidence="5">ATCC 8585 / CBS 2359 / DSM 70799 / NBRC 1267 / NRRL Y-1140 / WM37</strain>
    </source>
</reference>
<dbReference type="KEGG" id="kla:KLLA0_D16566g"/>
<sequence length="2471" mass="278695">MSGKGSSQSDKRSSRDELKFKLNRLQEQQKHQEALSHVNSEDPSLPFSNVLSKRDNRASLPVFAGSSAHAGVINANSGEDVNFVVGLSENLLVECRRLQAQNERKSAKLSSLQADYEKLKINLERLTVKHESMTKNEDSLKDTNWRQEMKLQSLSKEFQELTENFNKNKSELERQIELSKDMKTELEESSLERMGLKSELASSKKVHSNEIKELKRHVEELNNENDQLHNKVNMLSEKVTSLTKEIEERKGTSAQGKDDTAIATSEQKPSPAVKLIGGGMEGSDDSSLKKPIDSNLENQTLKANLNHANQLIVRLKQKLNRVKADSTMNSPLPSKSPRGKNKGGLSFIGSASTPQKSNTSSFNYEVTDNESGDWNVIPSPGKSSNADISDIDAESFVSETMDYVRDPISEGPFEHDEDFINELDYEDIERYAKTHNFALVPITELDELKKSKTPSTISDDTLSKHILSRLSTLGYFDTSSLTNNEKVDIEEIFKHPTEDYLVSNLKRLNLTAIKEEEYQSLNDPSMETLKKSLESKDYTALSKKDYENLLHASESPSLSYLESKAHKLQKTIIDIDEYENLRKPDVEALTNHAQSRGLQVLKQSQLTDIKAKLESPSEEYLQAKADAKGLTVLTKSKLSQLTEPSIEDVQQLATTHDHILISNKDYHELLNPSIDKVEKIAANHKLSVIPDKDLIDLKCKAESPDINRLKECAKSKDHVLLPNEEHTRLMHGNTHPSIEAIQSSLSSDDMESLLLWLAERKSITPIRTTEYHKLTELANTPPLDHLKKAAKALDYTLLSQAEIENLRNLAQNPPFEHLKDKLLALNYTIIKQEDLHKLKEQLESPTLNFLSEKAAEKNYDIILKTDHSELLRKSSDPTIQEMQHLAAVTGHLIVSQSDYDYLNKTVNEPSRNFIIEKAKDIGMVTIEQKEYEKLVHKGSDKTMLLESIKNFGFVPVTAPDFNSFKQKSIDNVDIDQLTNRLETLGYVAVSKEGYSKLMAPVIDKVTKDETFKLCDKYNLKPVAAEAYQKLQESSKVALLSEDELIKKVKEHGHVVLDSKSYEDLINKSNNPQLKDLSRHLSTYKMVPVQLNEYENLMAMKDSPSLTFLKEKAKLHHQTMLPFDELEGLKSKLEHPSREYLENMAGTLGLALLPIESIEELKTSYENPSIAHLSNRASNIGKRLIDQQKYDNLQRKTNEPTVKEVEQLAARIECKVLPTVEYEELQLAINNPSIKRSKEVCDINGYSVVPTKKFNELQLNLTSPSLEFLQEKAQQHKQVLLPIEEHNKLQMSAVTDEQGLQRSARSLGLVVVPEADYDSLSNPSLHILQKQITEKGHVVLDAETYKSLNSSNVDSISKQEVIGLCSKFDLIPLPEKHYKELTVPSIEKVKQLVEPLALTVIDREELAFLKTQVDNPSEESVVATAPKYGYKLLGDKEYENLQNEAKKLSSLTKIDIEKLAAKLGLVVLSEESYDALIEKLKKEVEVSSMSPRSKVAASKLYFENVIKKENSNKEVVLESGKLLGFVRLSNDEYKRLLENQQKHELTKTDIYNGAKAFDLTVLPSEEYNNLLQRKAHSDNITYDDLQLYASRFALKLVPVNFTDEELEKHNNQRVGDYGSRPALNLHPSVNHSTVSFNSVSTGDTDYYDALQSSSSFNLRNSPSKSSMHTSSTHYTDANDFLGSDNDNVSLASTIKDNEPTLEDLQRHAEVLGYNLIEKDIDCHQNHYSTSLTPEDLTKDIIYSAAPQFGLSVVPTEEFIEMEKLITSERLTPDSIRESAKKYGLIVLTEAEHSQLVKKSTQLIAPAPIISTETIKQKAREHGLVPVATNDYLKLIKPDSADDIKEKASKLGIVTLAEEDYKEIKKPLTRELLEARAKELELVTLPVLEYSALKKPLTVTDIKQKCEDWGLVPIEKDIYEDLLNKFNDDSVSEWAKEHGKVIVSKDEYDHLLEVEDQAASVAMTRDELIERAHELNIIPIDADKFEEIQRELASSGRNSMTEDDVVLKAKELGFVPIPVSQYDPNTAIGISKDDLMIRARDLGLVPIPIEQFEQIKKELETPTLTREQIVEHAADFNLIALDLTEYKRLKKGSYLMDNDNDTDSEEDEEEEEDAEVVDSEIKQLNKAAKRFGLLCIPESAFVATSNANTPDVHNVVVLPIKYYNSLLHQESENWAKITDENLQAEAKKRGFQVVVNLRKDFGDGFTQGHRRNSSLATRSVISEDARRSMSEAAANAAMSEMEQQTRSRAPSRSSSIKRPSPSLQTNQASLLTHSESMATGLSLATMASLSAPSIIPALTQTMIGEYLHKYYRRLGGSLFQSSRHERYFWVHPYTLTLYWSTSNPVLENPGNNKTRAAAIMGVESVDDPCPFPAGLYQKSIIVKTEGRDIKLTCATRQRHNIWFNSLRYLLQRNLDGINLDDMLRDDNNVDSNTIYQLPGESSQTATRRLSSTRRASSSSYVKRSTSKWSLRAN</sequence>
<gene>
    <name evidence="4" type="ORF">KLLA0_D16566g</name>
</gene>
<feature type="region of interest" description="Disordered" evidence="2">
    <location>
        <begin position="246"/>
        <end position="273"/>
    </location>
</feature>
<feature type="domain" description="Pleckstrin homology" evidence="3">
    <location>
        <begin position="2292"/>
        <end position="2410"/>
    </location>
</feature>
<dbReference type="InterPro" id="IPR053005">
    <property type="entry name" value="Nuclear_Pos-Cytoskel_Interact"/>
</dbReference>
<keyword evidence="1" id="KW-0175">Coiled coil</keyword>
<dbReference type="PANTHER" id="PTHR28190">
    <property type="entry name" value="NUCLEAR MIGRATION PROTEIN NUM1"/>
    <property type="match status" value="1"/>
</dbReference>
<dbReference type="OMA" id="VWYNSLR"/>
<protein>
    <submittedName>
        <fullName evidence="4">KLLA0D16566p</fullName>
    </submittedName>
</protein>
<dbReference type="InParanoid" id="Q6CQJ8"/>
<dbReference type="STRING" id="284590.Q6CQJ8"/>
<name>Q6CQJ8_KLULA</name>
<organism evidence="4 5">
    <name type="scientific">Kluyveromyces lactis (strain ATCC 8585 / CBS 2359 / DSM 70799 / NBRC 1267 / NRRL Y-1140 / WM37)</name>
    <name type="common">Yeast</name>
    <name type="synonym">Candida sphaerica</name>
    <dbReference type="NCBI Taxonomy" id="284590"/>
    <lineage>
        <taxon>Eukaryota</taxon>
        <taxon>Fungi</taxon>
        <taxon>Dikarya</taxon>
        <taxon>Ascomycota</taxon>
        <taxon>Saccharomycotina</taxon>
        <taxon>Saccharomycetes</taxon>
        <taxon>Saccharomycetales</taxon>
        <taxon>Saccharomycetaceae</taxon>
        <taxon>Kluyveromyces</taxon>
    </lineage>
</organism>